<keyword evidence="2" id="KW-1185">Reference proteome</keyword>
<evidence type="ECO:0000313" key="2">
    <source>
        <dbReference type="Proteomes" id="UP001222325"/>
    </source>
</evidence>
<dbReference type="Proteomes" id="UP001222325">
    <property type="component" value="Unassembled WGS sequence"/>
</dbReference>
<accession>A0AAD6TPN7</accession>
<evidence type="ECO:0000313" key="1">
    <source>
        <dbReference type="EMBL" id="KAJ7075509.1"/>
    </source>
</evidence>
<dbReference type="AlphaFoldDB" id="A0AAD6TPN7"/>
<sequence>MTQSVSLAAPGAHSGTSLLGSSYLDLEELGAARASLLSAALACSDFCSPALDALWRTIDNLTPLLKLLPAVKLVEGVYTLSGLVRASDWTIFQSYAARVRRVVYRGGVSVAGHSSLYSALASGNRPLIPNLTTIRFLGNFVTTGSPFPEAFLLISSTIRHVEISALGLDDISTTSFLATLAHTADHISSLVIQTQQSTVFGDPQALSQSLQDITLLDMRGDLQPHLLRALSQLPRLVSLSIEFKFVDFPGVLAYIMNGIVNTPFAALKKLRVRCCSNAVLSIFFIVIPRHALETLIIDGTGKREIYLPWNTTITEDILDRWPTSLRRLEITDLVCALERDPTPCVELRRLRNLEVFVLRNCSALSFEGLTLPEIAGTLPALTTLAIPGLAGVSLGGLATLAESCPLLFDLEVTLAADPLPALGIVPAAGQALRTLNVGASPCPQGLELLAHHLDLVFPRLCVLRAEGVDETRWAQVQTLIGAKAV</sequence>
<organism evidence="1 2">
    <name type="scientific">Mycena belliarum</name>
    <dbReference type="NCBI Taxonomy" id="1033014"/>
    <lineage>
        <taxon>Eukaryota</taxon>
        <taxon>Fungi</taxon>
        <taxon>Dikarya</taxon>
        <taxon>Basidiomycota</taxon>
        <taxon>Agaricomycotina</taxon>
        <taxon>Agaricomycetes</taxon>
        <taxon>Agaricomycetidae</taxon>
        <taxon>Agaricales</taxon>
        <taxon>Marasmiineae</taxon>
        <taxon>Mycenaceae</taxon>
        <taxon>Mycena</taxon>
    </lineage>
</organism>
<name>A0AAD6TPN7_9AGAR</name>
<protein>
    <submittedName>
        <fullName evidence="1">Uncharacterized protein</fullName>
    </submittedName>
</protein>
<dbReference type="SUPFAM" id="SSF52047">
    <property type="entry name" value="RNI-like"/>
    <property type="match status" value="1"/>
</dbReference>
<comment type="caution">
    <text evidence="1">The sequence shown here is derived from an EMBL/GenBank/DDBJ whole genome shotgun (WGS) entry which is preliminary data.</text>
</comment>
<proteinExistence type="predicted"/>
<dbReference type="InterPro" id="IPR032675">
    <property type="entry name" value="LRR_dom_sf"/>
</dbReference>
<dbReference type="EMBL" id="JARJCN010000094">
    <property type="protein sequence ID" value="KAJ7075509.1"/>
    <property type="molecule type" value="Genomic_DNA"/>
</dbReference>
<reference evidence="1" key="1">
    <citation type="submission" date="2023-03" db="EMBL/GenBank/DDBJ databases">
        <title>Massive genome expansion in bonnet fungi (Mycena s.s.) driven by repeated elements and novel gene families across ecological guilds.</title>
        <authorList>
            <consortium name="Lawrence Berkeley National Laboratory"/>
            <person name="Harder C.B."/>
            <person name="Miyauchi S."/>
            <person name="Viragh M."/>
            <person name="Kuo A."/>
            <person name="Thoen E."/>
            <person name="Andreopoulos B."/>
            <person name="Lu D."/>
            <person name="Skrede I."/>
            <person name="Drula E."/>
            <person name="Henrissat B."/>
            <person name="Morin E."/>
            <person name="Kohler A."/>
            <person name="Barry K."/>
            <person name="LaButti K."/>
            <person name="Morin E."/>
            <person name="Salamov A."/>
            <person name="Lipzen A."/>
            <person name="Mereny Z."/>
            <person name="Hegedus B."/>
            <person name="Baldrian P."/>
            <person name="Stursova M."/>
            <person name="Weitz H."/>
            <person name="Taylor A."/>
            <person name="Grigoriev I.V."/>
            <person name="Nagy L.G."/>
            <person name="Martin F."/>
            <person name="Kauserud H."/>
        </authorList>
    </citation>
    <scope>NUCLEOTIDE SEQUENCE</scope>
    <source>
        <strain evidence="1">CBHHK173m</strain>
    </source>
</reference>
<dbReference type="Gene3D" id="3.80.10.10">
    <property type="entry name" value="Ribonuclease Inhibitor"/>
    <property type="match status" value="1"/>
</dbReference>
<gene>
    <name evidence="1" type="ORF">B0H15DRAFT_866731</name>
</gene>